<evidence type="ECO:0000313" key="2">
    <source>
        <dbReference type="Proteomes" id="UP000094412"/>
    </source>
</evidence>
<dbReference type="OrthoDB" id="8116604at2"/>
<dbReference type="AlphaFoldDB" id="A0A1C2E7B0"/>
<dbReference type="Pfam" id="PF06169">
    <property type="entry name" value="DUF982"/>
    <property type="match status" value="1"/>
</dbReference>
<dbReference type="Gene3D" id="6.10.250.730">
    <property type="match status" value="1"/>
</dbReference>
<dbReference type="RefSeq" id="WP_065996801.1">
    <property type="nucleotide sequence ID" value="NZ_MDEO01000026.1"/>
</dbReference>
<protein>
    <recommendedName>
        <fullName evidence="3">DUF982 domain-containing protein</fullName>
    </recommendedName>
</protein>
<dbReference type="Proteomes" id="UP000094412">
    <property type="component" value="Unassembled WGS sequence"/>
</dbReference>
<dbReference type="EMBL" id="MDEO01000026">
    <property type="protein sequence ID" value="OCX22803.1"/>
    <property type="molecule type" value="Genomic_DNA"/>
</dbReference>
<keyword evidence="2" id="KW-1185">Reference proteome</keyword>
<gene>
    <name evidence="1" type="ORF">QV13_04940</name>
</gene>
<evidence type="ECO:0008006" key="3">
    <source>
        <dbReference type="Google" id="ProtNLM"/>
    </source>
</evidence>
<name>A0A1C2E7B0_9HYPH</name>
<reference evidence="1 2" key="1">
    <citation type="submission" date="2016-08" db="EMBL/GenBank/DDBJ databases">
        <title>Whole genome sequence of Mesorhizobium sp. strain UASWS1009 isolated from industrial sewage.</title>
        <authorList>
            <person name="Crovadore J."/>
            <person name="Calmin G."/>
            <person name="Chablais R."/>
            <person name="Cochard B."/>
            <person name="Lefort F."/>
        </authorList>
    </citation>
    <scope>NUCLEOTIDE SEQUENCE [LARGE SCALE GENOMIC DNA]</scope>
    <source>
        <strain evidence="1 2">UASWS1009</strain>
    </source>
</reference>
<evidence type="ECO:0000313" key="1">
    <source>
        <dbReference type="EMBL" id="OCX22803.1"/>
    </source>
</evidence>
<proteinExistence type="predicted"/>
<sequence>MSSLHSFDCVRVLSPPTQIVYEVASVEDAMLFLYEWPVSRRGDDYRTAMNCCSAAIAEQVSIEEARLAFVGFARISGSLVTDSANGDEQTVNRHAKLTP</sequence>
<organism evidence="1 2">
    <name type="scientific">Mesorhizobium hungaricum</name>
    <dbReference type="NCBI Taxonomy" id="1566387"/>
    <lineage>
        <taxon>Bacteria</taxon>
        <taxon>Pseudomonadati</taxon>
        <taxon>Pseudomonadota</taxon>
        <taxon>Alphaproteobacteria</taxon>
        <taxon>Hyphomicrobiales</taxon>
        <taxon>Phyllobacteriaceae</taxon>
        <taxon>Mesorhizobium</taxon>
    </lineage>
</organism>
<comment type="caution">
    <text evidence="1">The sequence shown here is derived from an EMBL/GenBank/DDBJ whole genome shotgun (WGS) entry which is preliminary data.</text>
</comment>
<accession>A0A1C2E7B0</accession>
<dbReference type="STRING" id="1566387.QV13_04940"/>
<dbReference type="InterPro" id="IPR010385">
    <property type="entry name" value="DUF982"/>
</dbReference>